<dbReference type="RefSeq" id="WP_138636436.1">
    <property type="nucleotide sequence ID" value="NZ_JASWDG010000075.1"/>
</dbReference>
<dbReference type="Proteomes" id="UP000305238">
    <property type="component" value="Unassembled WGS sequence"/>
</dbReference>
<sequence>MTAVEDVTISGDETQNAFGNTVSRDLVMHFHAGRGRSPMGLSESEIGERVAGYVRAGNHDLIVDALRRDRVVALAGDEGAGVTTTAVAAAREIRPDLPIRPFSSAEDDAEENWSADCAYLVRAADEDDASRLRSRMEVVLGRSQGIVLVLGTAAELRRFEFLAPVPVEPPPADAVYRRRLDVCRLGSTQWPHWERAAELLKGGSPADGRRLADLVLETGDAAEAERAYLGWEEQLRGWFADYPGLRDRTLLIAAAAITPASESGVYGAALSLARHLRINVEGGGLAWCPSAALSDLLGADREDDRILFRRHGYASSVLRHACRDYPLVRTDLLAWLSELPTDDAVGLDEPLQRKVATVFAHLAADNGMPGWIRQTAYDWARRGQPDLAYLALVETCLHPVVGGRVRRVLYEWSKERGTPQTLKLTIVRVCQVLGGTYPSIALTRLKHLATFGDAQVRDEVVDAAIGLTAAHGDEVAKAALAWCGAAAGFGSERDAARLAGVALRILLAMPDGVDPVRAGAVLDAIGRLAVCGEGVRTVALAAALRLAAVHRAEVLRRALVWADSGADLSGAGGRLPWFGAALFLRLAGERGADGAAVVLTGPGAVEPAACASPWWLLLAMETGAAAGLDGVLQAMELWLDTAEARPDLRPRIVALFTSVAVGDPAHRMLMVDLARAWSGVRRSRRGIREDVLMALLMPEWKRLLLVFWVSVRRRVLGAG</sequence>
<keyword evidence="2" id="KW-1185">Reference proteome</keyword>
<evidence type="ECO:0000313" key="2">
    <source>
        <dbReference type="Proteomes" id="UP000305238"/>
    </source>
</evidence>
<gene>
    <name evidence="1" type="ORF">ETD96_12215</name>
</gene>
<organism evidence="1 2">
    <name type="scientific">Actinomadura geliboluensis</name>
    <dbReference type="NCBI Taxonomy" id="882440"/>
    <lineage>
        <taxon>Bacteria</taxon>
        <taxon>Bacillati</taxon>
        <taxon>Actinomycetota</taxon>
        <taxon>Actinomycetes</taxon>
        <taxon>Streptosporangiales</taxon>
        <taxon>Thermomonosporaceae</taxon>
        <taxon>Actinomadura</taxon>
    </lineage>
</organism>
<name>A0A5S4H638_9ACTN</name>
<reference evidence="1 2" key="1">
    <citation type="submission" date="2019-05" db="EMBL/GenBank/DDBJ databases">
        <title>Draft genome sequence of Actinomadura geliboluensis A8036.</title>
        <authorList>
            <person name="Saricaoglu S."/>
            <person name="Isik K."/>
        </authorList>
    </citation>
    <scope>NUCLEOTIDE SEQUENCE [LARGE SCALE GENOMIC DNA]</scope>
    <source>
        <strain evidence="1 2">A8036</strain>
    </source>
</reference>
<comment type="caution">
    <text evidence="1">The sequence shown here is derived from an EMBL/GenBank/DDBJ whole genome shotgun (WGS) entry which is preliminary data.</text>
</comment>
<evidence type="ECO:0000313" key="1">
    <source>
        <dbReference type="EMBL" id="TMR40181.1"/>
    </source>
</evidence>
<accession>A0A5S4H638</accession>
<dbReference type="AlphaFoldDB" id="A0A5S4H638"/>
<proteinExistence type="predicted"/>
<dbReference type="OrthoDB" id="4182570at2"/>
<protein>
    <submittedName>
        <fullName evidence="1">Uncharacterized protein</fullName>
    </submittedName>
</protein>
<dbReference type="EMBL" id="VCKZ01000066">
    <property type="protein sequence ID" value="TMR40181.1"/>
    <property type="molecule type" value="Genomic_DNA"/>
</dbReference>